<gene>
    <name evidence="1" type="ORF">NCTC12957_01244</name>
</gene>
<evidence type="ECO:0000313" key="1">
    <source>
        <dbReference type="EMBL" id="SUN07540.1"/>
    </source>
</evidence>
<name>A0A380IFN8_STRAI</name>
<reference evidence="1 2" key="1">
    <citation type="submission" date="2018-06" db="EMBL/GenBank/DDBJ databases">
        <authorList>
            <consortium name="Pathogen Informatics"/>
            <person name="Doyle S."/>
        </authorList>
    </citation>
    <scope>NUCLEOTIDE SEQUENCE [LARGE SCALE GENOMIC DNA]</scope>
    <source>
        <strain evidence="1 2">NCTC12957</strain>
    </source>
</reference>
<organism evidence="1 2">
    <name type="scientific">Streptococcus acidominimus</name>
    <dbReference type="NCBI Taxonomy" id="1326"/>
    <lineage>
        <taxon>Bacteria</taxon>
        <taxon>Bacillati</taxon>
        <taxon>Bacillota</taxon>
        <taxon>Bacilli</taxon>
        <taxon>Lactobacillales</taxon>
        <taxon>Streptococcaceae</taxon>
        <taxon>Streptococcus</taxon>
    </lineage>
</organism>
<sequence length="43" mass="4818">MSYKIRFDDITSFQTTSQITIASRGQSIASINTAMSDFIWVVS</sequence>
<dbReference type="RefSeq" id="WP_280523043.1">
    <property type="nucleotide sequence ID" value="NZ_MSJL01000037.1"/>
</dbReference>
<evidence type="ECO:0000313" key="2">
    <source>
        <dbReference type="Proteomes" id="UP000255213"/>
    </source>
</evidence>
<dbReference type="AlphaFoldDB" id="A0A380IFN8"/>
<dbReference type="EMBL" id="UHEN01000001">
    <property type="protein sequence ID" value="SUN07540.1"/>
    <property type="molecule type" value="Genomic_DNA"/>
</dbReference>
<proteinExistence type="predicted"/>
<protein>
    <submittedName>
        <fullName evidence="1">Uncharacterized protein</fullName>
    </submittedName>
</protein>
<accession>A0A380IFN8</accession>
<dbReference type="Proteomes" id="UP000255213">
    <property type="component" value="Unassembled WGS sequence"/>
</dbReference>